<evidence type="ECO:0000313" key="6">
    <source>
        <dbReference type="Proteomes" id="UP000429980"/>
    </source>
</evidence>
<feature type="chain" id="PRO_5044633653" evidence="1">
    <location>
        <begin position="26"/>
        <end position="41"/>
    </location>
</feature>
<name>A0A6I7TGI9_9BACI</name>
<evidence type="ECO:0000256" key="1">
    <source>
        <dbReference type="SAM" id="SignalP"/>
    </source>
</evidence>
<accession>A0A6I7TGI9</accession>
<dbReference type="EMBL" id="NILF01000069">
    <property type="protein sequence ID" value="TWL32963.1"/>
    <property type="molecule type" value="Genomic_DNA"/>
</dbReference>
<dbReference type="Proteomes" id="UP000185604">
    <property type="component" value="Unassembled WGS sequence"/>
</dbReference>
<evidence type="ECO:0000313" key="2">
    <source>
        <dbReference type="EMBL" id="MDE1452789.1"/>
    </source>
</evidence>
<evidence type="ECO:0000313" key="4">
    <source>
        <dbReference type="EMBL" id="TWL32963.1"/>
    </source>
</evidence>
<dbReference type="EMBL" id="JARAFO010000027">
    <property type="protein sequence ID" value="MDE1452789.1"/>
    <property type="molecule type" value="Genomic_DNA"/>
</dbReference>
<evidence type="ECO:0000313" key="3">
    <source>
        <dbReference type="EMBL" id="OLF87434.1"/>
    </source>
</evidence>
<sequence length="41" mass="4333">MSIKKLVIPILAAAILTMGISVVSATDQSDGVYQIATRKQT</sequence>
<comment type="caution">
    <text evidence="3">The sequence shown here is derived from an EMBL/GenBank/DDBJ whole genome shotgun (WGS) entry which is preliminary data.</text>
</comment>
<protein>
    <submittedName>
        <fullName evidence="3">Uncharacterized protein</fullName>
    </submittedName>
</protein>
<keyword evidence="6" id="KW-1185">Reference proteome</keyword>
<dbReference type="AlphaFoldDB" id="A0A6I7TGI9"/>
<reference evidence="3 5" key="1">
    <citation type="journal article" date="2016" name="Front. Microbiol.">
        <title>High-Level Heat Resistance of Spores of Bacillus amyloliquefaciens and Bacillus licheniformis Results from the Presence of a spoVA Operon in a Tn1546 Transposon.</title>
        <authorList>
            <person name="Berendsen E.M."/>
            <person name="Koning R.A."/>
            <person name="Boekhorst J."/>
            <person name="de Jong A."/>
            <person name="Kuipers O.P."/>
            <person name="Wells-Bennik M.H."/>
        </authorList>
    </citation>
    <scope>NUCLEOTIDE SEQUENCE [LARGE SCALE GENOMIC DNA]</scope>
    <source>
        <strain evidence="3 5">B4121</strain>
    </source>
</reference>
<dbReference type="GeneID" id="76832910"/>
<dbReference type="Proteomes" id="UP001216709">
    <property type="component" value="Unassembled WGS sequence"/>
</dbReference>
<dbReference type="RefSeq" id="WP_023857307.1">
    <property type="nucleotide sequence ID" value="NZ_AP023088.1"/>
</dbReference>
<reference evidence="4 6" key="2">
    <citation type="submission" date="2019-06" db="EMBL/GenBank/DDBJ databases">
        <title>Genome sequence analysis of &gt;100 Bacillus licheniformis strains suggests intrinsic resistance to this species.</title>
        <authorList>
            <person name="Wels M."/>
            <person name="Siezen R.J."/>
            <person name="Johansen E."/>
            <person name="Stuer-Lauridsen B."/>
            <person name="Bjerre K."/>
            <person name="Nielsen B.K.K."/>
        </authorList>
    </citation>
    <scope>NUCLEOTIDE SEQUENCE [LARGE SCALE GENOMIC DNA]</scope>
    <source>
        <strain evidence="4 6">BAC-15381</strain>
    </source>
</reference>
<dbReference type="Proteomes" id="UP000429980">
    <property type="component" value="Unassembled WGS sequence"/>
</dbReference>
<proteinExistence type="predicted"/>
<gene>
    <name evidence="3" type="ORF">B4121_3886</name>
    <name evidence="4" type="ORF">CHCC15381_1185</name>
    <name evidence="2" type="ORF">PVN32_11465</name>
</gene>
<organism evidence="3 5">
    <name type="scientific">Bacillus paralicheniformis</name>
    <dbReference type="NCBI Taxonomy" id="1648923"/>
    <lineage>
        <taxon>Bacteria</taxon>
        <taxon>Bacillati</taxon>
        <taxon>Bacillota</taxon>
        <taxon>Bacilli</taxon>
        <taxon>Bacillales</taxon>
        <taxon>Bacillaceae</taxon>
        <taxon>Bacillus</taxon>
    </lineage>
</organism>
<evidence type="ECO:0000313" key="5">
    <source>
        <dbReference type="Proteomes" id="UP000185604"/>
    </source>
</evidence>
<dbReference type="EMBL" id="LKPO01000026">
    <property type="protein sequence ID" value="OLF87434.1"/>
    <property type="molecule type" value="Genomic_DNA"/>
</dbReference>
<reference evidence="2" key="3">
    <citation type="submission" date="2022-12" db="EMBL/GenBank/DDBJ databases">
        <title>Draft Genome Sequences of Bacillus licheniformis and Bacillus paralicheniformis strains isolated from Irish skim milk powders.</title>
        <authorList>
            <person name="Lourenco A."/>
            <person name="Li F."/>
            <person name="Geraldine D."/>
            <person name="Tobin J.T."/>
            <person name="Butler F."/>
            <person name="Jordan K."/>
            <person name="Obrien T."/>
        </authorList>
    </citation>
    <scope>NUCLEOTIDE SEQUENCE</scope>
    <source>
        <strain evidence="2">3370</strain>
    </source>
</reference>
<keyword evidence="1" id="KW-0732">Signal</keyword>
<feature type="signal peptide" evidence="1">
    <location>
        <begin position="1"/>
        <end position="25"/>
    </location>
</feature>